<dbReference type="SUPFAM" id="SSF53474">
    <property type="entry name" value="alpha/beta-Hydrolases"/>
    <property type="match status" value="1"/>
</dbReference>
<dbReference type="Pfam" id="PF00975">
    <property type="entry name" value="Thioesterase"/>
    <property type="match status" value="1"/>
</dbReference>
<dbReference type="InterPro" id="IPR029058">
    <property type="entry name" value="AB_hydrolase_fold"/>
</dbReference>
<dbReference type="PANTHER" id="PTHR11487:SF0">
    <property type="entry name" value="S-ACYL FATTY ACID SYNTHASE THIOESTERASE, MEDIUM CHAIN"/>
    <property type="match status" value="1"/>
</dbReference>
<evidence type="ECO:0000259" key="2">
    <source>
        <dbReference type="Pfam" id="PF00975"/>
    </source>
</evidence>
<comment type="similarity">
    <text evidence="1">Belongs to the thioesterase family.</text>
</comment>
<dbReference type="STRING" id="670482.SAMN04488542_1234"/>
<dbReference type="PANTHER" id="PTHR11487">
    <property type="entry name" value="THIOESTERASE"/>
    <property type="match status" value="1"/>
</dbReference>
<name>A0A1G7QQ06_9BACL</name>
<keyword evidence="4" id="KW-1185">Reference proteome</keyword>
<organism evidence="3 4">
    <name type="scientific">Fontibacillus panacisegetis</name>
    <dbReference type="NCBI Taxonomy" id="670482"/>
    <lineage>
        <taxon>Bacteria</taxon>
        <taxon>Bacillati</taxon>
        <taxon>Bacillota</taxon>
        <taxon>Bacilli</taxon>
        <taxon>Bacillales</taxon>
        <taxon>Paenibacillaceae</taxon>
        <taxon>Fontibacillus</taxon>
    </lineage>
</organism>
<evidence type="ECO:0000256" key="1">
    <source>
        <dbReference type="ARBA" id="ARBA00007169"/>
    </source>
</evidence>
<dbReference type="InterPro" id="IPR012223">
    <property type="entry name" value="TEII"/>
</dbReference>
<reference evidence="3 4" key="1">
    <citation type="submission" date="2016-10" db="EMBL/GenBank/DDBJ databases">
        <authorList>
            <person name="de Groot N.N."/>
        </authorList>
    </citation>
    <scope>NUCLEOTIDE SEQUENCE [LARGE SCALE GENOMIC DNA]</scope>
    <source>
        <strain evidence="3 4">DSM 28129</strain>
    </source>
</reference>
<accession>A0A1G7QQ06</accession>
<evidence type="ECO:0000313" key="3">
    <source>
        <dbReference type="EMBL" id="SDG00627.1"/>
    </source>
</evidence>
<dbReference type="InterPro" id="IPR001031">
    <property type="entry name" value="Thioesterase"/>
</dbReference>
<dbReference type="Proteomes" id="UP000198972">
    <property type="component" value="Unassembled WGS sequence"/>
</dbReference>
<dbReference type="AlphaFoldDB" id="A0A1G7QQ06"/>
<protein>
    <submittedName>
        <fullName evidence="3">Surfactin synthase thioesterase subunit</fullName>
    </submittedName>
</protein>
<evidence type="ECO:0000313" key="4">
    <source>
        <dbReference type="Proteomes" id="UP000198972"/>
    </source>
</evidence>
<gene>
    <name evidence="3" type="ORF">SAMN04488542_1234</name>
</gene>
<proteinExistence type="inferred from homology"/>
<dbReference type="GO" id="GO:0008610">
    <property type="term" value="P:lipid biosynthetic process"/>
    <property type="evidence" value="ECO:0007669"/>
    <property type="project" value="TreeGrafter"/>
</dbReference>
<sequence>MHPIEFPGRGTRFKESICQTIGQMADNVMSQIETEEEEYALFGHSMGVYVLLELYSRIYSSKKSLPKHVIISAMNPPHLYNPKGYHLLDNDQFQTKMCEMGGIPPTITKDAEFSKYVFNLLLNDFKAVEDYEVADDMPLISCDISLFSSASDISYDNMMQWNQYASMTCSYYEFEGSHFFINEYVFETVSTINTILGF</sequence>
<dbReference type="Gene3D" id="3.40.50.1820">
    <property type="entry name" value="alpha/beta hydrolase"/>
    <property type="match status" value="1"/>
</dbReference>
<feature type="domain" description="Thioesterase" evidence="2">
    <location>
        <begin position="1"/>
        <end position="194"/>
    </location>
</feature>
<dbReference type="EMBL" id="FNBG01000023">
    <property type="protein sequence ID" value="SDG00627.1"/>
    <property type="molecule type" value="Genomic_DNA"/>
</dbReference>